<comment type="similarity">
    <text evidence="2">Belongs to the fatty acid desaturase type 2 family.</text>
</comment>
<gene>
    <name evidence="14" type="ORF">A2818_01145</name>
</gene>
<dbReference type="EMBL" id="MFTN01000027">
    <property type="protein sequence ID" value="OGI62485.1"/>
    <property type="molecule type" value="Genomic_DNA"/>
</dbReference>
<dbReference type="AlphaFoldDB" id="A0A1F6UYJ3"/>
<evidence type="ECO:0000256" key="12">
    <source>
        <dbReference type="SAM" id="Phobius"/>
    </source>
</evidence>
<accession>A0A1F6UYJ3</accession>
<keyword evidence="10 12" id="KW-0472">Membrane</keyword>
<dbReference type="InterPro" id="IPR015876">
    <property type="entry name" value="Acyl-CoA_DS"/>
</dbReference>
<name>A0A1F6UYJ3_9BACT</name>
<evidence type="ECO:0000256" key="8">
    <source>
        <dbReference type="ARBA" id="ARBA00023004"/>
    </source>
</evidence>
<evidence type="ECO:0000256" key="6">
    <source>
        <dbReference type="ARBA" id="ARBA00022989"/>
    </source>
</evidence>
<evidence type="ECO:0000259" key="13">
    <source>
        <dbReference type="Pfam" id="PF00487"/>
    </source>
</evidence>
<dbReference type="GO" id="GO:0016717">
    <property type="term" value="F:oxidoreductase activity, acting on paired donors, with oxidation of a pair of donors resulting in the reduction of molecular oxygen to two molecules of water"/>
    <property type="evidence" value="ECO:0007669"/>
    <property type="project" value="InterPro"/>
</dbReference>
<evidence type="ECO:0000256" key="1">
    <source>
        <dbReference type="ARBA" id="ARBA00004141"/>
    </source>
</evidence>
<organism evidence="14 15">
    <name type="scientific">Candidatus Nomurabacteria bacterium RIFCSPHIGHO2_01_FULL_40_12</name>
    <dbReference type="NCBI Taxonomy" id="1801737"/>
    <lineage>
        <taxon>Bacteria</taxon>
        <taxon>Candidatus Nomuraibacteriota</taxon>
    </lineage>
</organism>
<evidence type="ECO:0000313" key="14">
    <source>
        <dbReference type="EMBL" id="OGI62485.1"/>
    </source>
</evidence>
<evidence type="ECO:0000313" key="15">
    <source>
        <dbReference type="Proteomes" id="UP000177602"/>
    </source>
</evidence>
<keyword evidence="3" id="KW-0444">Lipid biosynthesis</keyword>
<dbReference type="PANTHER" id="PTHR11351:SF31">
    <property type="entry name" value="DESATURASE 1, ISOFORM A-RELATED"/>
    <property type="match status" value="1"/>
</dbReference>
<keyword evidence="5" id="KW-0276">Fatty acid metabolism</keyword>
<evidence type="ECO:0000256" key="9">
    <source>
        <dbReference type="ARBA" id="ARBA00023098"/>
    </source>
</evidence>
<keyword evidence="7" id="KW-0560">Oxidoreductase</keyword>
<feature type="transmembrane region" description="Helical" evidence="12">
    <location>
        <begin position="12"/>
        <end position="28"/>
    </location>
</feature>
<keyword evidence="8" id="KW-0408">Iron</keyword>
<dbReference type="Proteomes" id="UP000177602">
    <property type="component" value="Unassembled WGS sequence"/>
</dbReference>
<evidence type="ECO:0000256" key="2">
    <source>
        <dbReference type="ARBA" id="ARBA00008749"/>
    </source>
</evidence>
<dbReference type="CDD" id="cd03505">
    <property type="entry name" value="Delta9-FADS-like"/>
    <property type="match status" value="1"/>
</dbReference>
<feature type="domain" description="Fatty acid desaturase" evidence="13">
    <location>
        <begin position="41"/>
        <end position="242"/>
    </location>
</feature>
<proteinExistence type="inferred from homology"/>
<dbReference type="Pfam" id="PF00487">
    <property type="entry name" value="FA_desaturase"/>
    <property type="match status" value="1"/>
</dbReference>
<evidence type="ECO:0000256" key="7">
    <source>
        <dbReference type="ARBA" id="ARBA00023002"/>
    </source>
</evidence>
<protein>
    <recommendedName>
        <fullName evidence="13">Fatty acid desaturase domain-containing protein</fullName>
    </recommendedName>
</protein>
<evidence type="ECO:0000256" key="10">
    <source>
        <dbReference type="ARBA" id="ARBA00023136"/>
    </source>
</evidence>
<sequence length="267" mass="31232">MTHRHPLNRQATFIMAVFHIGALAALFFTTRNRIILGFSVWALVSSLGVGVGFHRLLTHRGYKTYRWVEYALAVIGSLARQGLPSVWVMIHRMHHKWTEVEGWDPHTPRDGKWWSHMDWMIHPDPTFQSRAILQKWVPDLIRQPFYRKRFVEWLPTATLATICLIFGGLPAVLWGVALPVTLGWHQTWLVNSATHIWGYRRFNTKDDSRNLWWVAILSWGEGWHNGHHHDQVSARHGLAWYEVDVNYYLIKAMKVVGLAWDVYEAKL</sequence>
<evidence type="ECO:0000256" key="5">
    <source>
        <dbReference type="ARBA" id="ARBA00022832"/>
    </source>
</evidence>
<dbReference type="PRINTS" id="PR00075">
    <property type="entry name" value="FACDDSATRASE"/>
</dbReference>
<keyword evidence="11" id="KW-0275">Fatty acid biosynthesis</keyword>
<feature type="transmembrane region" description="Helical" evidence="12">
    <location>
        <begin position="34"/>
        <end position="57"/>
    </location>
</feature>
<dbReference type="InterPro" id="IPR005804">
    <property type="entry name" value="FA_desaturase_dom"/>
</dbReference>
<dbReference type="PANTHER" id="PTHR11351">
    <property type="entry name" value="ACYL-COA DESATURASE"/>
    <property type="match status" value="1"/>
</dbReference>
<dbReference type="GO" id="GO:0006633">
    <property type="term" value="P:fatty acid biosynthetic process"/>
    <property type="evidence" value="ECO:0007669"/>
    <property type="project" value="UniProtKB-KW"/>
</dbReference>
<keyword evidence="6 12" id="KW-1133">Transmembrane helix</keyword>
<feature type="transmembrane region" description="Helical" evidence="12">
    <location>
        <begin position="150"/>
        <end position="176"/>
    </location>
</feature>
<evidence type="ECO:0000256" key="3">
    <source>
        <dbReference type="ARBA" id="ARBA00022516"/>
    </source>
</evidence>
<evidence type="ECO:0000256" key="11">
    <source>
        <dbReference type="ARBA" id="ARBA00023160"/>
    </source>
</evidence>
<reference evidence="14 15" key="1">
    <citation type="journal article" date="2016" name="Nat. Commun.">
        <title>Thousands of microbial genomes shed light on interconnected biogeochemical processes in an aquifer system.</title>
        <authorList>
            <person name="Anantharaman K."/>
            <person name="Brown C.T."/>
            <person name="Hug L.A."/>
            <person name="Sharon I."/>
            <person name="Castelle C.J."/>
            <person name="Probst A.J."/>
            <person name="Thomas B.C."/>
            <person name="Singh A."/>
            <person name="Wilkins M.J."/>
            <person name="Karaoz U."/>
            <person name="Brodie E.L."/>
            <person name="Williams K.H."/>
            <person name="Hubbard S.S."/>
            <person name="Banfield J.F."/>
        </authorList>
    </citation>
    <scope>NUCLEOTIDE SEQUENCE [LARGE SCALE GENOMIC DNA]</scope>
</reference>
<evidence type="ECO:0000256" key="4">
    <source>
        <dbReference type="ARBA" id="ARBA00022692"/>
    </source>
</evidence>
<dbReference type="GO" id="GO:0016020">
    <property type="term" value="C:membrane"/>
    <property type="evidence" value="ECO:0007669"/>
    <property type="project" value="UniProtKB-SubCell"/>
</dbReference>
<comment type="caution">
    <text evidence="14">The sequence shown here is derived from an EMBL/GenBank/DDBJ whole genome shotgun (WGS) entry which is preliminary data.</text>
</comment>
<keyword evidence="4 12" id="KW-0812">Transmembrane</keyword>
<dbReference type="STRING" id="1801737.A2818_01145"/>
<comment type="subcellular location">
    <subcellularLocation>
        <location evidence="1">Membrane</location>
        <topology evidence="1">Multi-pass membrane protein</topology>
    </subcellularLocation>
</comment>
<keyword evidence="9" id="KW-0443">Lipid metabolism</keyword>